<evidence type="ECO:0000313" key="2">
    <source>
        <dbReference type="EMBL" id="CBW74343.1"/>
    </source>
</evidence>
<dbReference type="InterPro" id="IPR036047">
    <property type="entry name" value="F-box-like_dom_sf"/>
</dbReference>
<evidence type="ECO:0000259" key="1">
    <source>
        <dbReference type="PROSITE" id="PS50181"/>
    </source>
</evidence>
<dbReference type="SUPFAM" id="SSF81383">
    <property type="entry name" value="F-box domain"/>
    <property type="match status" value="1"/>
</dbReference>
<dbReference type="KEGG" id="brh:RBRH_02424"/>
<accession>E5AP11</accession>
<dbReference type="EMBL" id="FR687359">
    <property type="protein sequence ID" value="CBW74343.1"/>
    <property type="molecule type" value="Genomic_DNA"/>
</dbReference>
<evidence type="ECO:0000313" key="3">
    <source>
        <dbReference type="Proteomes" id="UP000007437"/>
    </source>
</evidence>
<dbReference type="Proteomes" id="UP000007437">
    <property type="component" value="Chromosome"/>
</dbReference>
<gene>
    <name evidence="2" type="ordered locus">RBRH_02424</name>
</gene>
<protein>
    <recommendedName>
        <fullName evidence="1">F-box domain-containing protein</fullName>
    </recommendedName>
</protein>
<proteinExistence type="predicted"/>
<dbReference type="PROSITE" id="PS50181">
    <property type="entry name" value="FBOX"/>
    <property type="match status" value="1"/>
</dbReference>
<reference evidence="2 3" key="1">
    <citation type="journal article" date="2011" name="J. Bacteriol.">
        <title>Complete genome sequence of Burkholderia rhizoxinica, an endosymbiont of Rhizopus microsporus.</title>
        <authorList>
            <person name="Lackner G."/>
            <person name="Moebius N."/>
            <person name="Partida-Martinez L."/>
            <person name="Hertweck C."/>
        </authorList>
    </citation>
    <scope>NUCLEOTIDE SEQUENCE [LARGE SCALE GENOMIC DNA]</scope>
    <source>
        <strain evidence="3">DSM 19002 / CIP 109453 / HKI 454</strain>
    </source>
</reference>
<sequence length="505" mass="56871">MQARRSGQHSVIRLSSNACDALLECSVCFQLTCHAAALRRVCLLLPSLPMDLDLNATLNDYRSYIYALEVYQKPSAASMPPQHKPADVALANSPVDRPTTYNDLPPEVILRIGSHVPIQDVGSFGAVDSRTYHLMKERRTVWRFWRRAERAVSLSAVKTIIWDLSGLIEDPEQRVEPIEMLQQRLKVLPRAERVEAFQWLCEATDDMPKKGAQTQRALMAMLGDFPIPERILLFNYLSAKLAHRSPDQENLWPDLALQLLSFPLTSPKILEGYNFILAKTSDLPESQQAELIPVLADLLFQFLDKYGYANTLVPQLYAELRERTLRLSMPYQGAPIGALAAVLSALPESERSVRYAEMRNVAMALPDEPWSTALLGLFSGLLALPSHRHADEIAVLERGFARVPLAQRTQVAAGLLECAFFMDASLSRQVWQQALNLLNNADEDQLYRVFDVLKRRGIVLTQLSNAKRDLAISEILSYMKYNRFSEQGRTRILESLGYSKAFAGA</sequence>
<dbReference type="STRING" id="882378.RBRH_02424"/>
<dbReference type="HOGENOM" id="CLU_030001_0_0_4"/>
<feature type="domain" description="F-box" evidence="1">
    <location>
        <begin position="98"/>
        <end position="148"/>
    </location>
</feature>
<name>E5AP11_MYCRK</name>
<dbReference type="AlphaFoldDB" id="E5AP11"/>
<dbReference type="InterPro" id="IPR001810">
    <property type="entry name" value="F-box_dom"/>
</dbReference>
<organism evidence="2 3">
    <name type="scientific">Mycetohabitans rhizoxinica (strain DSM 19002 / CIP 109453 / HKI 454)</name>
    <name type="common">Paraburkholderia rhizoxinica</name>
    <dbReference type="NCBI Taxonomy" id="882378"/>
    <lineage>
        <taxon>Bacteria</taxon>
        <taxon>Pseudomonadati</taxon>
        <taxon>Pseudomonadota</taxon>
        <taxon>Betaproteobacteria</taxon>
        <taxon>Burkholderiales</taxon>
        <taxon>Burkholderiaceae</taxon>
        <taxon>Mycetohabitans</taxon>
    </lineage>
</organism>